<dbReference type="InterPro" id="IPR028973">
    <property type="entry name" value="PhnB-like"/>
</dbReference>
<dbReference type="RefSeq" id="WP_386062034.1">
    <property type="nucleotide sequence ID" value="NZ_JBHTKL010000005.1"/>
</dbReference>
<dbReference type="Pfam" id="PF06983">
    <property type="entry name" value="3-dmu-9_3-mt"/>
    <property type="match status" value="1"/>
</dbReference>
<dbReference type="Proteomes" id="UP001596990">
    <property type="component" value="Unassembled WGS sequence"/>
</dbReference>
<accession>A0ABW3L348</accession>
<proteinExistence type="predicted"/>
<dbReference type="CDD" id="cd06588">
    <property type="entry name" value="PhnB_like"/>
    <property type="match status" value="1"/>
</dbReference>
<evidence type="ECO:0000313" key="3">
    <source>
        <dbReference type="Proteomes" id="UP001596990"/>
    </source>
</evidence>
<sequence length="137" mass="15568">MKHQVTPYLTFAGNAREALAFYSEVFGGEVLGIQTFGEAQFETPPELDDNVMHAQFKAGELFFMVSDSFSNNDITKGNRISLALEMESEEEIQSIYEMLKKEGLVKMELQDTFWGAIFAKVEDKFGITWDLNFTKEA</sequence>
<dbReference type="PANTHER" id="PTHR33990">
    <property type="entry name" value="PROTEIN YJDN-RELATED"/>
    <property type="match status" value="1"/>
</dbReference>
<dbReference type="Gene3D" id="3.10.180.10">
    <property type="entry name" value="2,3-Dihydroxybiphenyl 1,2-Dioxygenase, domain 1"/>
    <property type="match status" value="1"/>
</dbReference>
<dbReference type="EMBL" id="JBHTKL010000005">
    <property type="protein sequence ID" value="MFD1020430.1"/>
    <property type="molecule type" value="Genomic_DNA"/>
</dbReference>
<dbReference type="SUPFAM" id="SSF54593">
    <property type="entry name" value="Glyoxalase/Bleomycin resistance protein/Dihydroxybiphenyl dioxygenase"/>
    <property type="match status" value="1"/>
</dbReference>
<keyword evidence="3" id="KW-1185">Reference proteome</keyword>
<comment type="caution">
    <text evidence="2">The sequence shown here is derived from an EMBL/GenBank/DDBJ whole genome shotgun (WGS) entry which is preliminary data.</text>
</comment>
<protein>
    <submittedName>
        <fullName evidence="2">VOC family protein</fullName>
    </submittedName>
</protein>
<evidence type="ECO:0000259" key="1">
    <source>
        <dbReference type="Pfam" id="PF06983"/>
    </source>
</evidence>
<organism evidence="2 3">
    <name type="scientific">Thalassobacillus hwangdonensis</name>
    <dbReference type="NCBI Taxonomy" id="546108"/>
    <lineage>
        <taxon>Bacteria</taxon>
        <taxon>Bacillati</taxon>
        <taxon>Bacillota</taxon>
        <taxon>Bacilli</taxon>
        <taxon>Bacillales</taxon>
        <taxon>Bacillaceae</taxon>
        <taxon>Thalassobacillus</taxon>
    </lineage>
</organism>
<dbReference type="PANTHER" id="PTHR33990:SF1">
    <property type="entry name" value="PROTEIN YJDN"/>
    <property type="match status" value="1"/>
</dbReference>
<gene>
    <name evidence="2" type="ORF">ACFQ2J_14680</name>
</gene>
<dbReference type="InterPro" id="IPR029068">
    <property type="entry name" value="Glyas_Bleomycin-R_OHBP_Dase"/>
</dbReference>
<evidence type="ECO:0000313" key="2">
    <source>
        <dbReference type="EMBL" id="MFD1020430.1"/>
    </source>
</evidence>
<name>A0ABW3L348_9BACI</name>
<feature type="domain" description="PhnB-like" evidence="1">
    <location>
        <begin position="4"/>
        <end position="131"/>
    </location>
</feature>
<reference evidence="3" key="1">
    <citation type="journal article" date="2019" name="Int. J. Syst. Evol. Microbiol.">
        <title>The Global Catalogue of Microorganisms (GCM) 10K type strain sequencing project: providing services to taxonomists for standard genome sequencing and annotation.</title>
        <authorList>
            <consortium name="The Broad Institute Genomics Platform"/>
            <consortium name="The Broad Institute Genome Sequencing Center for Infectious Disease"/>
            <person name="Wu L."/>
            <person name="Ma J."/>
        </authorList>
    </citation>
    <scope>NUCLEOTIDE SEQUENCE [LARGE SCALE GENOMIC DNA]</scope>
    <source>
        <strain evidence="3">CCUG 56607</strain>
    </source>
</reference>